<proteinExistence type="predicted"/>
<dbReference type="InterPro" id="IPR012340">
    <property type="entry name" value="NA-bd_OB-fold"/>
</dbReference>
<dbReference type="SUPFAM" id="SSF50249">
    <property type="entry name" value="Nucleic acid-binding proteins"/>
    <property type="match status" value="1"/>
</dbReference>
<sequence>MTESTTAKLELDLSIPSPIIHKRNRTSSQSERAALGEHGRGTIEFFCRTKGHGFISPDDGSEHVFVHVFE</sequence>
<gene>
    <name evidence="2" type="ORF">PXEA_LOCUS23145</name>
</gene>
<dbReference type="GO" id="GO:0043488">
    <property type="term" value="P:regulation of mRNA stability"/>
    <property type="evidence" value="ECO:0007669"/>
    <property type="project" value="TreeGrafter"/>
</dbReference>
<evidence type="ECO:0000313" key="2">
    <source>
        <dbReference type="EMBL" id="VEL29705.1"/>
    </source>
</evidence>
<name>A0A3S5C1R3_9PLAT</name>
<evidence type="ECO:0000259" key="1">
    <source>
        <dbReference type="PROSITE" id="PS51857"/>
    </source>
</evidence>
<dbReference type="InterPro" id="IPR002059">
    <property type="entry name" value="CSP_DNA-bd"/>
</dbReference>
<dbReference type="GO" id="GO:0003730">
    <property type="term" value="F:mRNA 3'-UTR binding"/>
    <property type="evidence" value="ECO:0007669"/>
    <property type="project" value="TreeGrafter"/>
</dbReference>
<comment type="caution">
    <text evidence="2">The sequence shown here is derived from an EMBL/GenBank/DDBJ whole genome shotgun (WGS) entry which is preliminary data.</text>
</comment>
<dbReference type="PANTHER" id="PTHR12962">
    <property type="entry name" value="CALCIUM-REGULATED HEAT STABLE PROTEIN CRHSP-24-RELATED"/>
    <property type="match status" value="1"/>
</dbReference>
<dbReference type="PANTHER" id="PTHR12962:SF1">
    <property type="entry name" value="COLD SHOCK DOMAIN-CONTAINING PROTEIN CG9705"/>
    <property type="match status" value="1"/>
</dbReference>
<evidence type="ECO:0000313" key="3">
    <source>
        <dbReference type="Proteomes" id="UP000784294"/>
    </source>
</evidence>
<accession>A0A3S5C1R3</accession>
<dbReference type="Gene3D" id="2.40.50.140">
    <property type="entry name" value="Nucleic acid-binding proteins"/>
    <property type="match status" value="1"/>
</dbReference>
<dbReference type="Pfam" id="PF00313">
    <property type="entry name" value="CSD"/>
    <property type="match status" value="1"/>
</dbReference>
<protein>
    <recommendedName>
        <fullName evidence="1">CSD domain-containing protein</fullName>
    </recommendedName>
</protein>
<dbReference type="GO" id="GO:0005737">
    <property type="term" value="C:cytoplasm"/>
    <property type="evidence" value="ECO:0007669"/>
    <property type="project" value="TreeGrafter"/>
</dbReference>
<feature type="domain" description="CSD" evidence="1">
    <location>
        <begin position="38"/>
        <end position="70"/>
    </location>
</feature>
<dbReference type="InterPro" id="IPR052069">
    <property type="entry name" value="Ca-reg_mRNA-binding_domain"/>
</dbReference>
<dbReference type="PROSITE" id="PS51857">
    <property type="entry name" value="CSD_2"/>
    <property type="match status" value="1"/>
</dbReference>
<dbReference type="EMBL" id="CAAALY010105472">
    <property type="protein sequence ID" value="VEL29705.1"/>
    <property type="molecule type" value="Genomic_DNA"/>
</dbReference>
<dbReference type="CDD" id="cd04458">
    <property type="entry name" value="CSP_CDS"/>
    <property type="match status" value="1"/>
</dbReference>
<keyword evidence="3" id="KW-1185">Reference proteome</keyword>
<organism evidence="2 3">
    <name type="scientific">Protopolystoma xenopodis</name>
    <dbReference type="NCBI Taxonomy" id="117903"/>
    <lineage>
        <taxon>Eukaryota</taxon>
        <taxon>Metazoa</taxon>
        <taxon>Spiralia</taxon>
        <taxon>Lophotrochozoa</taxon>
        <taxon>Platyhelminthes</taxon>
        <taxon>Monogenea</taxon>
        <taxon>Polyopisthocotylea</taxon>
        <taxon>Polystomatidea</taxon>
        <taxon>Polystomatidae</taxon>
        <taxon>Protopolystoma</taxon>
    </lineage>
</organism>
<reference evidence="2" key="1">
    <citation type="submission" date="2018-11" db="EMBL/GenBank/DDBJ databases">
        <authorList>
            <consortium name="Pathogen Informatics"/>
        </authorList>
    </citation>
    <scope>NUCLEOTIDE SEQUENCE</scope>
</reference>
<dbReference type="Proteomes" id="UP000784294">
    <property type="component" value="Unassembled WGS sequence"/>
</dbReference>
<dbReference type="OrthoDB" id="448492at2759"/>
<dbReference type="AlphaFoldDB" id="A0A3S5C1R3"/>